<proteinExistence type="predicted"/>
<gene>
    <name evidence="1" type="ORF">SAMN06893096_10420</name>
</gene>
<organism evidence="1 2">
    <name type="scientific">Geodermatophilus pulveris</name>
    <dbReference type="NCBI Taxonomy" id="1564159"/>
    <lineage>
        <taxon>Bacteria</taxon>
        <taxon>Bacillati</taxon>
        <taxon>Actinomycetota</taxon>
        <taxon>Actinomycetes</taxon>
        <taxon>Geodermatophilales</taxon>
        <taxon>Geodermatophilaceae</taxon>
        <taxon>Geodermatophilus</taxon>
    </lineage>
</organism>
<keyword evidence="2" id="KW-1185">Reference proteome</keyword>
<accession>A0A239ECC8</accession>
<dbReference type="Proteomes" id="UP000198373">
    <property type="component" value="Unassembled WGS sequence"/>
</dbReference>
<dbReference type="AlphaFoldDB" id="A0A239ECC8"/>
<name>A0A239ECC8_9ACTN</name>
<protein>
    <submittedName>
        <fullName evidence="1">Uncharacterized protein</fullName>
    </submittedName>
</protein>
<evidence type="ECO:0000313" key="1">
    <source>
        <dbReference type="EMBL" id="SNS41552.1"/>
    </source>
</evidence>
<dbReference type="EMBL" id="FZOO01000004">
    <property type="protein sequence ID" value="SNS41552.1"/>
    <property type="molecule type" value="Genomic_DNA"/>
</dbReference>
<reference evidence="2" key="1">
    <citation type="submission" date="2017-06" db="EMBL/GenBank/DDBJ databases">
        <authorList>
            <person name="Varghese N."/>
            <person name="Submissions S."/>
        </authorList>
    </citation>
    <scope>NUCLEOTIDE SEQUENCE [LARGE SCALE GENOMIC DNA]</scope>
    <source>
        <strain evidence="2">DSM 46839</strain>
    </source>
</reference>
<evidence type="ECO:0000313" key="2">
    <source>
        <dbReference type="Proteomes" id="UP000198373"/>
    </source>
</evidence>
<sequence>MGWASGPLGAVQAADREMARQLAVRARAVAAFAASRPASADRAPGAPGAMSAERWAARSEVLQPVSEWATPELAVALNLTGRRRRRCWSSR</sequence>